<evidence type="ECO:0000259" key="12">
    <source>
        <dbReference type="Pfam" id="PF09084"/>
    </source>
</evidence>
<evidence type="ECO:0000256" key="6">
    <source>
        <dbReference type="ARBA" id="ARBA00022723"/>
    </source>
</evidence>
<reference evidence="13" key="1">
    <citation type="submission" date="2019-08" db="EMBL/GenBank/DDBJ databases">
        <authorList>
            <person name="Kucharzyk K."/>
            <person name="Murdoch R.W."/>
            <person name="Higgins S."/>
            <person name="Loffler F."/>
        </authorList>
    </citation>
    <scope>NUCLEOTIDE SEQUENCE</scope>
</reference>
<gene>
    <name evidence="13" type="ORF">SDC9_143176</name>
</gene>
<evidence type="ECO:0000256" key="5">
    <source>
        <dbReference type="ARBA" id="ARBA00022679"/>
    </source>
</evidence>
<evidence type="ECO:0000256" key="4">
    <source>
        <dbReference type="ARBA" id="ARBA00011738"/>
    </source>
</evidence>
<dbReference type="GO" id="GO:0009228">
    <property type="term" value="P:thiamine biosynthetic process"/>
    <property type="evidence" value="ECO:0007669"/>
    <property type="project" value="UniProtKB-KW"/>
</dbReference>
<comment type="similarity">
    <text evidence="3">Belongs to the NMT1/THI5 family.</text>
</comment>
<evidence type="ECO:0000256" key="3">
    <source>
        <dbReference type="ARBA" id="ARBA00009406"/>
    </source>
</evidence>
<evidence type="ECO:0000256" key="1">
    <source>
        <dbReference type="ARBA" id="ARBA00003469"/>
    </source>
</evidence>
<evidence type="ECO:0000256" key="8">
    <source>
        <dbReference type="ARBA" id="ARBA00022977"/>
    </source>
</evidence>
<dbReference type="PANTHER" id="PTHR31528:SF1">
    <property type="entry name" value="4-AMINO-5-HYDROXYMETHYL-2-METHYLPYRIMIDINE PHOSPHATE SYNTHASE THI11-RELATED"/>
    <property type="match status" value="1"/>
</dbReference>
<dbReference type="GO" id="GO:0016740">
    <property type="term" value="F:transferase activity"/>
    <property type="evidence" value="ECO:0007669"/>
    <property type="project" value="UniProtKB-KW"/>
</dbReference>
<dbReference type="AlphaFoldDB" id="A0A645E2L6"/>
<dbReference type="EMBL" id="VSSQ01042436">
    <property type="protein sequence ID" value="MPM96020.1"/>
    <property type="molecule type" value="Genomic_DNA"/>
</dbReference>
<name>A0A645E2L6_9ZZZZ</name>
<keyword evidence="6" id="KW-0479">Metal-binding</keyword>
<evidence type="ECO:0000313" key="13">
    <source>
        <dbReference type="EMBL" id="MPM96020.1"/>
    </source>
</evidence>
<proteinExistence type="inferred from homology"/>
<dbReference type="GO" id="GO:0046872">
    <property type="term" value="F:metal ion binding"/>
    <property type="evidence" value="ECO:0007669"/>
    <property type="project" value="UniProtKB-KW"/>
</dbReference>
<dbReference type="Gene3D" id="3.40.190.10">
    <property type="entry name" value="Periplasmic binding protein-like II"/>
    <property type="match status" value="1"/>
</dbReference>
<keyword evidence="7" id="KW-0663">Pyridoxal phosphate</keyword>
<keyword evidence="5" id="KW-0808">Transferase</keyword>
<dbReference type="PANTHER" id="PTHR31528">
    <property type="entry name" value="4-AMINO-5-HYDROXYMETHYL-2-METHYLPYRIMIDINE PHOSPHATE SYNTHASE THI11-RELATED"/>
    <property type="match status" value="1"/>
</dbReference>
<dbReference type="InterPro" id="IPR027939">
    <property type="entry name" value="NMT1/THI5"/>
</dbReference>
<evidence type="ECO:0000256" key="10">
    <source>
        <dbReference type="ARBA" id="ARBA00033171"/>
    </source>
</evidence>
<keyword evidence="8" id="KW-0784">Thiamine biosynthesis</keyword>
<dbReference type="InterPro" id="IPR015168">
    <property type="entry name" value="SsuA/THI5"/>
</dbReference>
<comment type="function">
    <text evidence="1">Responsible for the formation of the pyrimidine heterocycle in the thiamine biosynthesis pathway. Catalyzes the formation of hydroxymethylpyrimidine phosphate (HMP-P) from histidine and pyridoxal phosphate (PLP). The protein uses PLP and the active site histidine to form HMP-P, generating an inactive enzyme. The enzyme can only undergo a single turnover, which suggests it is a suicide enzyme.</text>
</comment>
<dbReference type="SUPFAM" id="SSF53850">
    <property type="entry name" value="Periplasmic binding protein-like II"/>
    <property type="match status" value="1"/>
</dbReference>
<comment type="subunit">
    <text evidence="4">Homodimer.</text>
</comment>
<comment type="catalytic activity">
    <reaction evidence="11">
        <text>N(6)-(pyridoxal phosphate)-L-lysyl-[4-amino-5-hydroxymethyl-2-methylpyrimidine phosphate synthase] + L-histidyl-[4-amino-5-hydroxymethyl-2-methylpyrimidine phosphate synthase] + 2 Fe(3+) + 4 H2O = L-lysyl-[4-amino-5-hydroxymethyl-2-methylpyrimidine phosphate synthase] + (2S)-2-amino-5-hydroxy-4-oxopentanoyl-[4-amino-5-hydroxymethyl-2-methylpyrimidine phosphate synthase] + 4-amino-2-methyl-5-(phosphooxymethyl)pyrimidine + 3-oxopropanoate + 2 Fe(2+) + 2 H(+)</text>
        <dbReference type="Rhea" id="RHEA:65756"/>
        <dbReference type="Rhea" id="RHEA-COMP:16892"/>
        <dbReference type="Rhea" id="RHEA-COMP:16893"/>
        <dbReference type="Rhea" id="RHEA-COMP:16894"/>
        <dbReference type="Rhea" id="RHEA-COMP:16895"/>
        <dbReference type="ChEBI" id="CHEBI:15377"/>
        <dbReference type="ChEBI" id="CHEBI:15378"/>
        <dbReference type="ChEBI" id="CHEBI:29033"/>
        <dbReference type="ChEBI" id="CHEBI:29034"/>
        <dbReference type="ChEBI" id="CHEBI:29969"/>
        <dbReference type="ChEBI" id="CHEBI:29979"/>
        <dbReference type="ChEBI" id="CHEBI:33190"/>
        <dbReference type="ChEBI" id="CHEBI:58354"/>
        <dbReference type="ChEBI" id="CHEBI:143915"/>
        <dbReference type="ChEBI" id="CHEBI:157692"/>
    </reaction>
    <physiologicalReaction direction="left-to-right" evidence="11">
        <dbReference type="Rhea" id="RHEA:65757"/>
    </physiologicalReaction>
</comment>
<accession>A0A645E2L6</accession>
<comment type="caution">
    <text evidence="13">The sequence shown here is derived from an EMBL/GenBank/DDBJ whole genome shotgun (WGS) entry which is preliminary data.</text>
</comment>
<evidence type="ECO:0000256" key="2">
    <source>
        <dbReference type="ARBA" id="ARBA00004948"/>
    </source>
</evidence>
<keyword evidence="9" id="KW-0408">Iron</keyword>
<evidence type="ECO:0000256" key="7">
    <source>
        <dbReference type="ARBA" id="ARBA00022898"/>
    </source>
</evidence>
<feature type="domain" description="SsuA/THI5-like" evidence="12">
    <location>
        <begin position="23"/>
        <end position="77"/>
    </location>
</feature>
<organism evidence="13">
    <name type="scientific">bioreactor metagenome</name>
    <dbReference type="NCBI Taxonomy" id="1076179"/>
    <lineage>
        <taxon>unclassified sequences</taxon>
        <taxon>metagenomes</taxon>
        <taxon>ecological metagenomes</taxon>
    </lineage>
</organism>
<protein>
    <recommendedName>
        <fullName evidence="10">Thiamine pyrimidine synthase</fullName>
    </recommendedName>
</protein>
<sequence length="155" mass="18294">MDIIIANWFDEYHSIINSGYDPEELNTFFFADYGFNFLEDGIYCLSEKLAKNPELCRDFVLATLEGWRYAFDHPEEAIDIVVKYAKKDKVAVNKVHQKWMLDRYRDLYLPEGAKEFNNTLSIKDYTLVAGILKENGTIKEIPDFNRFYQPIIKDR</sequence>
<dbReference type="Pfam" id="PF09084">
    <property type="entry name" value="NMT1"/>
    <property type="match status" value="1"/>
</dbReference>
<comment type="pathway">
    <text evidence="2">Cofactor biosynthesis; thiamine diphosphate biosynthesis.</text>
</comment>
<evidence type="ECO:0000256" key="9">
    <source>
        <dbReference type="ARBA" id="ARBA00023004"/>
    </source>
</evidence>
<evidence type="ECO:0000256" key="11">
    <source>
        <dbReference type="ARBA" id="ARBA00048179"/>
    </source>
</evidence>